<evidence type="ECO:0000256" key="3">
    <source>
        <dbReference type="ARBA" id="ARBA00022691"/>
    </source>
</evidence>
<organism evidence="8 9">
    <name type="scientific">Pseudothauera lacus</name>
    <dbReference type="NCBI Taxonomy" id="2136175"/>
    <lineage>
        <taxon>Bacteria</taxon>
        <taxon>Pseudomonadati</taxon>
        <taxon>Pseudomonadota</taxon>
        <taxon>Betaproteobacteria</taxon>
        <taxon>Rhodocyclales</taxon>
        <taxon>Zoogloeaceae</taxon>
        <taxon>Pseudothauera</taxon>
    </lineage>
</organism>
<feature type="binding site" evidence="5">
    <location>
        <position position="279"/>
    </location>
    <ligand>
        <name>S-adenosyl-L-methionine</name>
        <dbReference type="ChEBI" id="CHEBI:59789"/>
    </ligand>
</feature>
<comment type="caution">
    <text evidence="5">Lacks conserved residue(s) required for the propagation of feature annotation.</text>
</comment>
<dbReference type="EMBL" id="PZKC01000004">
    <property type="protein sequence ID" value="PTD96991.1"/>
    <property type="molecule type" value="Genomic_DNA"/>
</dbReference>
<feature type="active site" description="Nucleophile" evidence="5">
    <location>
        <position position="379"/>
    </location>
</feature>
<keyword evidence="9" id="KW-1185">Reference proteome</keyword>
<protein>
    <submittedName>
        <fullName evidence="8">SAM-dependent methyltransferase</fullName>
    </submittedName>
</protein>
<evidence type="ECO:0000313" key="8">
    <source>
        <dbReference type="EMBL" id="PTD96991.1"/>
    </source>
</evidence>
<evidence type="ECO:0000256" key="1">
    <source>
        <dbReference type="ARBA" id="ARBA00022603"/>
    </source>
</evidence>
<dbReference type="Pfam" id="PF01189">
    <property type="entry name" value="Methyltr_RsmB-F"/>
    <property type="match status" value="1"/>
</dbReference>
<evidence type="ECO:0000256" key="6">
    <source>
        <dbReference type="SAM" id="MobiDB-lite"/>
    </source>
</evidence>
<dbReference type="InterPro" id="IPR023267">
    <property type="entry name" value="RCMT"/>
</dbReference>
<dbReference type="OrthoDB" id="9810297at2"/>
<dbReference type="Gene3D" id="3.40.50.150">
    <property type="entry name" value="Vaccinia Virus protein VP39"/>
    <property type="match status" value="1"/>
</dbReference>
<feature type="binding site" evidence="5">
    <location>
        <position position="326"/>
    </location>
    <ligand>
        <name>S-adenosyl-L-methionine</name>
        <dbReference type="ChEBI" id="CHEBI:59789"/>
    </ligand>
</feature>
<keyword evidence="2 5" id="KW-0808">Transferase</keyword>
<dbReference type="AlphaFoldDB" id="A0A2T4IGV5"/>
<dbReference type="InterPro" id="IPR029063">
    <property type="entry name" value="SAM-dependent_MTases_sf"/>
</dbReference>
<feature type="region of interest" description="Disordered" evidence="6">
    <location>
        <begin position="1"/>
        <end position="21"/>
    </location>
</feature>
<feature type="domain" description="SAM-dependent MTase RsmB/NOP-type" evidence="7">
    <location>
        <begin position="165"/>
        <end position="442"/>
    </location>
</feature>
<sequence length="451" mass="48524">MKPRAAKGRRQGAVSEEAARNPAGVSRPLMVQATQVLGAVLSFEHPADAVLSQHFREHREIGHRDRGFIAESVYGVLRRLRWLRRIAGAEAGPRQLLLAWLARGEGWPMRNFEGLASTTERDWVAELKARDSGEGDLSVAERADLPDWLAERLLAGSDEAALLALAHSLNRPAPLDLRVNLLKSDRDALLARLRADGFEAAPGALSPQAIRLGGKPALQKHPAFLDGSFEVQDQGSQLLGCLVQPRRGEMVVDFCAGAGGKTLQLGAMMRSTGRLYAFDVSERRLARLKPRMARAGLSNVHPVLIAHEHDAKLKRLAGKADRVLVDAPCSGLGTLRRNPDLKWRQSPGSVAEMVVKQGSILAAAARLVRPGGRLVYATCSLLEEENDAIADAFLAAHPQFRAVAAGEVLAAQGIAIDAGERLHLSPAAHDTDGFFAAVFERLSGPADAPAP</sequence>
<dbReference type="PANTHER" id="PTHR22807">
    <property type="entry name" value="NOP2 YEAST -RELATED NOL1/NOP2/FMU SUN DOMAIN-CONTAINING"/>
    <property type="match status" value="1"/>
</dbReference>
<reference evidence="8 9" key="2">
    <citation type="submission" date="2018-04" db="EMBL/GenBank/DDBJ databases">
        <title>Thauera lacus sp. nov., isolated from an saline lake in Inner Mongolia, China.</title>
        <authorList>
            <person name="Liang Q.-Y."/>
        </authorList>
    </citation>
    <scope>NUCLEOTIDE SEQUENCE [LARGE SCALE GENOMIC DNA]</scope>
    <source>
        <strain evidence="8 9">D20</strain>
    </source>
</reference>
<proteinExistence type="inferred from homology"/>
<dbReference type="RefSeq" id="WP_107492800.1">
    <property type="nucleotide sequence ID" value="NZ_PZKC01000004.1"/>
</dbReference>
<evidence type="ECO:0000256" key="2">
    <source>
        <dbReference type="ARBA" id="ARBA00022679"/>
    </source>
</evidence>
<name>A0A2T4IGV5_9RHOO</name>
<dbReference type="GO" id="GO:0001510">
    <property type="term" value="P:RNA methylation"/>
    <property type="evidence" value="ECO:0007669"/>
    <property type="project" value="InterPro"/>
</dbReference>
<keyword evidence="4 5" id="KW-0694">RNA-binding</keyword>
<keyword evidence="1 5" id="KW-0489">Methyltransferase</keyword>
<dbReference type="PANTHER" id="PTHR22807:SF53">
    <property type="entry name" value="RIBOSOMAL RNA SMALL SUBUNIT METHYLTRANSFERASE B-RELATED"/>
    <property type="match status" value="1"/>
</dbReference>
<evidence type="ECO:0000313" key="9">
    <source>
        <dbReference type="Proteomes" id="UP000241193"/>
    </source>
</evidence>
<dbReference type="CDD" id="cd02440">
    <property type="entry name" value="AdoMet_MTases"/>
    <property type="match status" value="1"/>
</dbReference>
<keyword evidence="3 5" id="KW-0949">S-adenosyl-L-methionine</keyword>
<dbReference type="PROSITE" id="PS51686">
    <property type="entry name" value="SAM_MT_RSMB_NOP"/>
    <property type="match status" value="1"/>
</dbReference>
<dbReference type="InterPro" id="IPR001678">
    <property type="entry name" value="MeTrfase_RsmB-F_NOP2_dom"/>
</dbReference>
<dbReference type="GO" id="GO:0003723">
    <property type="term" value="F:RNA binding"/>
    <property type="evidence" value="ECO:0007669"/>
    <property type="project" value="UniProtKB-UniRule"/>
</dbReference>
<comment type="similarity">
    <text evidence="5">Belongs to the class I-like SAM-binding methyltransferase superfamily. RsmB/NOP family.</text>
</comment>
<dbReference type="InterPro" id="IPR054728">
    <property type="entry name" value="RsmB-like_ferredoxin"/>
</dbReference>
<dbReference type="PRINTS" id="PR02008">
    <property type="entry name" value="RCMTFAMILY"/>
</dbReference>
<dbReference type="SUPFAM" id="SSF53335">
    <property type="entry name" value="S-adenosyl-L-methionine-dependent methyltransferases"/>
    <property type="match status" value="1"/>
</dbReference>
<dbReference type="GO" id="GO:0008173">
    <property type="term" value="F:RNA methyltransferase activity"/>
    <property type="evidence" value="ECO:0007669"/>
    <property type="project" value="InterPro"/>
</dbReference>
<evidence type="ECO:0000256" key="4">
    <source>
        <dbReference type="ARBA" id="ARBA00022884"/>
    </source>
</evidence>
<feature type="compositionally biased region" description="Basic residues" evidence="6">
    <location>
        <begin position="1"/>
        <end position="10"/>
    </location>
</feature>
<evidence type="ECO:0000256" key="5">
    <source>
        <dbReference type="PROSITE-ProRule" id="PRU01023"/>
    </source>
</evidence>
<evidence type="ECO:0000259" key="7">
    <source>
        <dbReference type="PROSITE" id="PS51686"/>
    </source>
</evidence>
<gene>
    <name evidence="8" type="ORF">C8261_06240</name>
</gene>
<accession>A0A2T4IGV5</accession>
<dbReference type="Proteomes" id="UP000241193">
    <property type="component" value="Unassembled WGS sequence"/>
</dbReference>
<comment type="caution">
    <text evidence="8">The sequence shown here is derived from an EMBL/GenBank/DDBJ whole genome shotgun (WGS) entry which is preliminary data.</text>
</comment>
<dbReference type="InterPro" id="IPR049560">
    <property type="entry name" value="MeTrfase_RsmB-F_NOP2_cat"/>
</dbReference>
<reference evidence="8 9" key="1">
    <citation type="submission" date="2018-03" db="EMBL/GenBank/DDBJ databases">
        <authorList>
            <person name="Keele B.F."/>
        </authorList>
    </citation>
    <scope>NUCLEOTIDE SEQUENCE [LARGE SCALE GENOMIC DNA]</scope>
    <source>
        <strain evidence="8 9">D20</strain>
    </source>
</reference>
<dbReference type="Pfam" id="PF22458">
    <property type="entry name" value="RsmF-B_ferredox"/>
    <property type="match status" value="1"/>
</dbReference>